<evidence type="ECO:0000313" key="3">
    <source>
        <dbReference type="Proteomes" id="UP001204524"/>
    </source>
</evidence>
<dbReference type="EMBL" id="JANARS010000004">
    <property type="protein sequence ID" value="MCP3422357.1"/>
    <property type="molecule type" value="Genomic_DNA"/>
</dbReference>
<dbReference type="Proteomes" id="UP001204524">
    <property type="component" value="Unassembled WGS sequence"/>
</dbReference>
<dbReference type="InterPro" id="IPR032710">
    <property type="entry name" value="NTF2-like_dom_sf"/>
</dbReference>
<reference evidence="2 3" key="1">
    <citation type="submission" date="2022-06" db="EMBL/GenBank/DDBJ databases">
        <authorList>
            <person name="So Y."/>
        </authorList>
    </citation>
    <scope>NUCLEOTIDE SEQUENCE [LARGE SCALE GENOMIC DNA]</scope>
    <source>
        <strain evidence="2 3">STR3</strain>
    </source>
</reference>
<protein>
    <submittedName>
        <fullName evidence="2">Ester cyclase</fullName>
    </submittedName>
</protein>
<dbReference type="SUPFAM" id="SSF54427">
    <property type="entry name" value="NTF2-like"/>
    <property type="match status" value="1"/>
</dbReference>
<proteinExistence type="predicted"/>
<dbReference type="InterPro" id="IPR037401">
    <property type="entry name" value="SnoaL-like"/>
</dbReference>
<evidence type="ECO:0000259" key="1">
    <source>
        <dbReference type="Pfam" id="PF12680"/>
    </source>
</evidence>
<accession>A0ABT1KX68</accession>
<comment type="caution">
    <text evidence="2">The sequence shown here is derived from an EMBL/GenBank/DDBJ whole genome shotgun (WGS) entry which is preliminary data.</text>
</comment>
<dbReference type="Gene3D" id="3.10.450.50">
    <property type="match status" value="1"/>
</dbReference>
<keyword evidence="3" id="KW-1185">Reference proteome</keyword>
<gene>
    <name evidence="2" type="ORF">NCI01_11165</name>
</gene>
<evidence type="ECO:0000313" key="2">
    <source>
        <dbReference type="EMBL" id="MCP3422357.1"/>
    </source>
</evidence>
<sequence>MDTRALLTGLAATIDAHDWEGLPALLHPDFTCRLVHTGEVFDRDGWVRLNADYPGFDRMHVDDLVVEGDRGVLRARVTGTDGAGERLEFVVASFATERDGLLVELVEVWADVDQVPPEGTRPVA</sequence>
<name>A0ABT1KX68_9ACTN</name>
<organism evidence="2 3">
    <name type="scientific">Nocardioides pinisoli</name>
    <dbReference type="NCBI Taxonomy" id="2950279"/>
    <lineage>
        <taxon>Bacteria</taxon>
        <taxon>Bacillati</taxon>
        <taxon>Actinomycetota</taxon>
        <taxon>Actinomycetes</taxon>
        <taxon>Propionibacteriales</taxon>
        <taxon>Nocardioidaceae</taxon>
        <taxon>Nocardioides</taxon>
    </lineage>
</organism>
<dbReference type="Pfam" id="PF12680">
    <property type="entry name" value="SnoaL_2"/>
    <property type="match status" value="1"/>
</dbReference>
<dbReference type="RefSeq" id="WP_254181553.1">
    <property type="nucleotide sequence ID" value="NZ_JANARS010000004.1"/>
</dbReference>
<feature type="domain" description="SnoaL-like" evidence="1">
    <location>
        <begin position="11"/>
        <end position="104"/>
    </location>
</feature>